<protein>
    <recommendedName>
        <fullName evidence="5">Dioxygenase</fullName>
        <ecNumber evidence="5">1.13.11.-</ecNumber>
    </recommendedName>
</protein>
<keyword evidence="4 5" id="KW-0408">Iron</keyword>
<reference evidence="6 7" key="1">
    <citation type="submission" date="2021-03" db="EMBL/GenBank/DDBJ databases">
        <title>Sequencing the genomes of 1000 actinobacteria strains.</title>
        <authorList>
            <person name="Klenk H.-P."/>
        </authorList>
    </citation>
    <scope>NUCLEOTIDE SEQUENCE [LARGE SCALE GENOMIC DNA]</scope>
    <source>
        <strain evidence="6 7">DSM 44580</strain>
    </source>
</reference>
<evidence type="ECO:0000313" key="6">
    <source>
        <dbReference type="EMBL" id="MBP2473206.1"/>
    </source>
</evidence>
<keyword evidence="3 5" id="KW-0560">Oxidoreductase</keyword>
<sequence length="460" mass="49654">MTATAARPTYLTGAMAPVAEEVTAFDLVVEGALPPSLDGRYFRNGPNPMPGSDPGHWFGGDGMVHGVRLEAGRATWYRNRWVKTPRALGEDRPYIDALGRVDLAATSANTHVIPHAGKVFALVEGGFPYELTPELETVGPCDFGGRLTTAMTAHPKEDPGTRELHFFGYSATAPFLTYHVLSAGGELVRSEPIQVTGPTMIHDFAITERYVIWLDLPMSVDFSLAGKRALPFAWNDDYPARIGVMPKGGGSAQVRWIDVDPCYVFHVANACDNPDGTINLDAVRYSPGAMVRMWHGLGGHADLSTAQAQTPSGLHRWVLDPVRGTARERVLGEESVEFPTINESLTGLAHRYVYSVVDSLVADTGGVLKYDLASGAVQRHQLEQTWRPGEAVFVPAPDATGEDEGWLLSVTSSEHGEASRLLVLDATDLAAGPVAQVHLPTRVPLGFHGSWISDEELGLA</sequence>
<keyword evidence="5 6" id="KW-0223">Dioxygenase</keyword>
<accession>A0ABS5A9F1</accession>
<dbReference type="GO" id="GO:0051213">
    <property type="term" value="F:dioxygenase activity"/>
    <property type="evidence" value="ECO:0007669"/>
    <property type="project" value="UniProtKB-KW"/>
</dbReference>
<dbReference type="InterPro" id="IPR004294">
    <property type="entry name" value="Carotenoid_Oase"/>
</dbReference>
<dbReference type="Proteomes" id="UP001519363">
    <property type="component" value="Unassembled WGS sequence"/>
</dbReference>
<name>A0ABS5A9F1_9PSEU</name>
<evidence type="ECO:0000313" key="7">
    <source>
        <dbReference type="Proteomes" id="UP001519363"/>
    </source>
</evidence>
<evidence type="ECO:0000256" key="5">
    <source>
        <dbReference type="RuleBase" id="RU364048"/>
    </source>
</evidence>
<evidence type="ECO:0000256" key="4">
    <source>
        <dbReference type="ARBA" id="ARBA00023004"/>
    </source>
</evidence>
<dbReference type="PANTHER" id="PTHR10543:SF89">
    <property type="entry name" value="CAROTENOID 9,10(9',10')-CLEAVAGE DIOXYGENASE 1"/>
    <property type="match status" value="1"/>
</dbReference>
<evidence type="ECO:0000256" key="1">
    <source>
        <dbReference type="ARBA" id="ARBA00006787"/>
    </source>
</evidence>
<dbReference type="EC" id="1.13.11.-" evidence="5"/>
<organism evidence="6 7">
    <name type="scientific">Crossiella equi</name>
    <dbReference type="NCBI Taxonomy" id="130796"/>
    <lineage>
        <taxon>Bacteria</taxon>
        <taxon>Bacillati</taxon>
        <taxon>Actinomycetota</taxon>
        <taxon>Actinomycetes</taxon>
        <taxon>Pseudonocardiales</taxon>
        <taxon>Pseudonocardiaceae</taxon>
        <taxon>Crossiella</taxon>
    </lineage>
</organism>
<dbReference type="EMBL" id="JAGIOO010000001">
    <property type="protein sequence ID" value="MBP2473206.1"/>
    <property type="molecule type" value="Genomic_DNA"/>
</dbReference>
<dbReference type="Pfam" id="PF03055">
    <property type="entry name" value="RPE65"/>
    <property type="match status" value="1"/>
</dbReference>
<comment type="similarity">
    <text evidence="1 5">Belongs to the carotenoid oxygenase family.</text>
</comment>
<comment type="caution">
    <text evidence="6">The sequence shown here is derived from an EMBL/GenBank/DDBJ whole genome shotgun (WGS) entry which is preliminary data.</text>
</comment>
<keyword evidence="7" id="KW-1185">Reference proteome</keyword>
<dbReference type="RefSeq" id="WP_086788564.1">
    <property type="nucleotide sequence ID" value="NZ_JAGIOO010000001.1"/>
</dbReference>
<gene>
    <name evidence="6" type="ORF">JOF53_002078</name>
</gene>
<evidence type="ECO:0000256" key="3">
    <source>
        <dbReference type="ARBA" id="ARBA00023002"/>
    </source>
</evidence>
<proteinExistence type="inferred from homology"/>
<keyword evidence="2 5" id="KW-0479">Metal-binding</keyword>
<evidence type="ECO:0000256" key="2">
    <source>
        <dbReference type="ARBA" id="ARBA00022723"/>
    </source>
</evidence>
<dbReference type="PANTHER" id="PTHR10543">
    <property type="entry name" value="BETA-CAROTENE DIOXYGENASE"/>
    <property type="match status" value="1"/>
</dbReference>
<comment type="cofactor">
    <cofactor evidence="5">
        <name>Fe(2+)</name>
        <dbReference type="ChEBI" id="CHEBI:29033"/>
    </cofactor>
    <text evidence="5">Binds 1 Fe(2+) ion per subunit.</text>
</comment>